<dbReference type="AlphaFoldDB" id="A0A9D4FSW9"/>
<reference evidence="1" key="1">
    <citation type="journal article" date="2019" name="bioRxiv">
        <title>The Genome of the Zebra Mussel, Dreissena polymorpha: A Resource for Invasive Species Research.</title>
        <authorList>
            <person name="McCartney M.A."/>
            <person name="Auch B."/>
            <person name="Kono T."/>
            <person name="Mallez S."/>
            <person name="Zhang Y."/>
            <person name="Obille A."/>
            <person name="Becker A."/>
            <person name="Abrahante J.E."/>
            <person name="Garbe J."/>
            <person name="Badalamenti J.P."/>
            <person name="Herman A."/>
            <person name="Mangelson H."/>
            <person name="Liachko I."/>
            <person name="Sullivan S."/>
            <person name="Sone E.D."/>
            <person name="Koren S."/>
            <person name="Silverstein K.A.T."/>
            <person name="Beckman K.B."/>
            <person name="Gohl D.M."/>
        </authorList>
    </citation>
    <scope>NUCLEOTIDE SEQUENCE</scope>
    <source>
        <strain evidence="1">Duluth1</strain>
        <tissue evidence="1">Whole animal</tissue>
    </source>
</reference>
<dbReference type="Proteomes" id="UP000828390">
    <property type="component" value="Unassembled WGS sequence"/>
</dbReference>
<reference evidence="1" key="2">
    <citation type="submission" date="2020-11" db="EMBL/GenBank/DDBJ databases">
        <authorList>
            <person name="McCartney M.A."/>
            <person name="Auch B."/>
            <person name="Kono T."/>
            <person name="Mallez S."/>
            <person name="Becker A."/>
            <person name="Gohl D.M."/>
            <person name="Silverstein K.A.T."/>
            <person name="Koren S."/>
            <person name="Bechman K.B."/>
            <person name="Herman A."/>
            <person name="Abrahante J.E."/>
            <person name="Garbe J."/>
        </authorList>
    </citation>
    <scope>NUCLEOTIDE SEQUENCE</scope>
    <source>
        <strain evidence="1">Duluth1</strain>
        <tissue evidence="1">Whole animal</tissue>
    </source>
</reference>
<protein>
    <submittedName>
        <fullName evidence="1">Uncharacterized protein</fullName>
    </submittedName>
</protein>
<evidence type="ECO:0000313" key="2">
    <source>
        <dbReference type="Proteomes" id="UP000828390"/>
    </source>
</evidence>
<accession>A0A9D4FSW9</accession>
<proteinExistence type="predicted"/>
<sequence length="51" mass="6059">METHVAESVWYSVNIVYDKRRRLDIIYLDDVLILACYGRQKRFSGGINDCY</sequence>
<comment type="caution">
    <text evidence="1">The sequence shown here is derived from an EMBL/GenBank/DDBJ whole genome shotgun (WGS) entry which is preliminary data.</text>
</comment>
<name>A0A9D4FSW9_DREPO</name>
<dbReference type="EMBL" id="JAIWYP010000006">
    <property type="protein sequence ID" value="KAH3804819.1"/>
    <property type="molecule type" value="Genomic_DNA"/>
</dbReference>
<keyword evidence="2" id="KW-1185">Reference proteome</keyword>
<organism evidence="1 2">
    <name type="scientific">Dreissena polymorpha</name>
    <name type="common">Zebra mussel</name>
    <name type="synonym">Mytilus polymorpha</name>
    <dbReference type="NCBI Taxonomy" id="45954"/>
    <lineage>
        <taxon>Eukaryota</taxon>
        <taxon>Metazoa</taxon>
        <taxon>Spiralia</taxon>
        <taxon>Lophotrochozoa</taxon>
        <taxon>Mollusca</taxon>
        <taxon>Bivalvia</taxon>
        <taxon>Autobranchia</taxon>
        <taxon>Heteroconchia</taxon>
        <taxon>Euheterodonta</taxon>
        <taxon>Imparidentia</taxon>
        <taxon>Neoheterodontei</taxon>
        <taxon>Myida</taxon>
        <taxon>Dreissenoidea</taxon>
        <taxon>Dreissenidae</taxon>
        <taxon>Dreissena</taxon>
    </lineage>
</organism>
<gene>
    <name evidence="1" type="ORF">DPMN_133110</name>
</gene>
<evidence type="ECO:0000313" key="1">
    <source>
        <dbReference type="EMBL" id="KAH3804819.1"/>
    </source>
</evidence>